<sequence>MKYKQAFTFIFEDDKWLSKVLIGILISLLYYFILPVIVVAGYLVEVAEKVIRKEKGLPDWNNWGQKIRKGLSVLVLVLAFGLLLMLIFIPIFVFASMLIAIATYLITIMLLAPLIIAQYARTGRIREVLRLKKFFTVYRKNFSMFLIIALLPVIFVPANSLLNSWGPGLLTPYMSASFVNIVLETFLYAIFPGFIVQIYMHNLFGQLGLAIDEAAPEQIVAEKA</sequence>
<dbReference type="InterPro" id="IPR025098">
    <property type="entry name" value="DUF4013"/>
</dbReference>
<evidence type="ECO:0000313" key="2">
    <source>
        <dbReference type="EMBL" id="KKL55863.1"/>
    </source>
</evidence>
<proteinExistence type="predicted"/>
<keyword evidence="1" id="KW-0812">Transmembrane</keyword>
<protein>
    <recommendedName>
        <fullName evidence="3">Glycerophosphoryl diester phosphodiesterase membrane domain-containing protein</fullName>
    </recommendedName>
</protein>
<name>A0A0F9D2D0_9ZZZZ</name>
<gene>
    <name evidence="2" type="ORF">LCGC14_2251170</name>
</gene>
<feature type="transmembrane region" description="Helical" evidence="1">
    <location>
        <begin position="178"/>
        <end position="199"/>
    </location>
</feature>
<feature type="transmembrane region" description="Helical" evidence="1">
    <location>
        <begin position="99"/>
        <end position="120"/>
    </location>
</feature>
<reference evidence="2" key="1">
    <citation type="journal article" date="2015" name="Nature">
        <title>Complex archaea that bridge the gap between prokaryotes and eukaryotes.</title>
        <authorList>
            <person name="Spang A."/>
            <person name="Saw J.H."/>
            <person name="Jorgensen S.L."/>
            <person name="Zaremba-Niedzwiedzka K."/>
            <person name="Martijn J."/>
            <person name="Lind A.E."/>
            <person name="van Eijk R."/>
            <person name="Schleper C."/>
            <person name="Guy L."/>
            <person name="Ettema T.J."/>
        </authorList>
    </citation>
    <scope>NUCLEOTIDE SEQUENCE</scope>
</reference>
<evidence type="ECO:0000256" key="1">
    <source>
        <dbReference type="SAM" id="Phobius"/>
    </source>
</evidence>
<evidence type="ECO:0008006" key="3">
    <source>
        <dbReference type="Google" id="ProtNLM"/>
    </source>
</evidence>
<keyword evidence="1" id="KW-1133">Transmembrane helix</keyword>
<feature type="transmembrane region" description="Helical" evidence="1">
    <location>
        <begin position="20"/>
        <end position="44"/>
    </location>
</feature>
<keyword evidence="1" id="KW-0472">Membrane</keyword>
<feature type="transmembrane region" description="Helical" evidence="1">
    <location>
        <begin position="141"/>
        <end position="158"/>
    </location>
</feature>
<comment type="caution">
    <text evidence="2">The sequence shown here is derived from an EMBL/GenBank/DDBJ whole genome shotgun (WGS) entry which is preliminary data.</text>
</comment>
<feature type="transmembrane region" description="Helical" evidence="1">
    <location>
        <begin position="71"/>
        <end position="93"/>
    </location>
</feature>
<dbReference type="EMBL" id="LAZR01030687">
    <property type="protein sequence ID" value="KKL55863.1"/>
    <property type="molecule type" value="Genomic_DNA"/>
</dbReference>
<organism evidence="2">
    <name type="scientific">marine sediment metagenome</name>
    <dbReference type="NCBI Taxonomy" id="412755"/>
    <lineage>
        <taxon>unclassified sequences</taxon>
        <taxon>metagenomes</taxon>
        <taxon>ecological metagenomes</taxon>
    </lineage>
</organism>
<dbReference type="AlphaFoldDB" id="A0A0F9D2D0"/>
<dbReference type="Pfam" id="PF13197">
    <property type="entry name" value="DUF4013"/>
    <property type="match status" value="1"/>
</dbReference>
<accession>A0A0F9D2D0</accession>